<keyword evidence="2" id="KW-0560">Oxidoreductase</keyword>
<feature type="non-terminal residue" evidence="2">
    <location>
        <position position="156"/>
    </location>
</feature>
<evidence type="ECO:0000313" key="2">
    <source>
        <dbReference type="EMBL" id="CAA9409106.1"/>
    </source>
</evidence>
<feature type="compositionally biased region" description="Basic residues" evidence="1">
    <location>
        <begin position="1"/>
        <end position="18"/>
    </location>
</feature>
<dbReference type="EMBL" id="CADCUS010000279">
    <property type="protein sequence ID" value="CAA9409106.1"/>
    <property type="molecule type" value="Genomic_DNA"/>
</dbReference>
<feature type="region of interest" description="Disordered" evidence="1">
    <location>
        <begin position="1"/>
        <end position="34"/>
    </location>
</feature>
<feature type="compositionally biased region" description="Basic residues" evidence="1">
    <location>
        <begin position="76"/>
        <end position="99"/>
    </location>
</feature>
<feature type="compositionally biased region" description="Basic and acidic residues" evidence="1">
    <location>
        <begin position="65"/>
        <end position="75"/>
    </location>
</feature>
<gene>
    <name evidence="2" type="ORF">AVDCRST_MAG66-1935</name>
</gene>
<dbReference type="GO" id="GO:0004854">
    <property type="term" value="F:xanthine dehydrogenase activity"/>
    <property type="evidence" value="ECO:0007669"/>
    <property type="project" value="UniProtKB-EC"/>
</dbReference>
<proteinExistence type="predicted"/>
<organism evidence="2">
    <name type="scientific">uncultured Pseudonocardia sp</name>
    <dbReference type="NCBI Taxonomy" id="211455"/>
    <lineage>
        <taxon>Bacteria</taxon>
        <taxon>Bacillati</taxon>
        <taxon>Actinomycetota</taxon>
        <taxon>Actinomycetes</taxon>
        <taxon>Pseudonocardiales</taxon>
        <taxon>Pseudonocardiaceae</taxon>
        <taxon>Pseudonocardia</taxon>
        <taxon>environmental samples</taxon>
    </lineage>
</organism>
<dbReference type="AlphaFoldDB" id="A0A6J4P8C8"/>
<feature type="compositionally biased region" description="Basic and acidic residues" evidence="1">
    <location>
        <begin position="19"/>
        <end position="34"/>
    </location>
</feature>
<feature type="region of interest" description="Disordered" evidence="1">
    <location>
        <begin position="52"/>
        <end position="156"/>
    </location>
</feature>
<feature type="compositionally biased region" description="Basic and acidic residues" evidence="1">
    <location>
        <begin position="110"/>
        <end position="126"/>
    </location>
</feature>
<accession>A0A6J4P8C8</accession>
<protein>
    <submittedName>
        <fullName evidence="2">Xanthine dehydrogenase iron-sulfur subunit</fullName>
        <ecNumber evidence="2">1.17.1.4</ecNumber>
    </submittedName>
</protein>
<name>A0A6J4P8C8_9PSEU</name>
<evidence type="ECO:0000256" key="1">
    <source>
        <dbReference type="SAM" id="MobiDB-lite"/>
    </source>
</evidence>
<dbReference type="EC" id="1.17.1.4" evidence="2"/>
<reference evidence="2" key="1">
    <citation type="submission" date="2020-02" db="EMBL/GenBank/DDBJ databases">
        <authorList>
            <person name="Meier V. D."/>
        </authorList>
    </citation>
    <scope>NUCLEOTIDE SEQUENCE</scope>
    <source>
        <strain evidence="2">AVDCRST_MAG66</strain>
    </source>
</reference>
<sequence length="156" mass="17167">AHHHHRQRDPARGRRRLGRREPALRAARADGPARLEERLRAGRVRVLHRLPGRRAGLRLPGGGRAGDRPGGDHRGGPGHRGRAAPRAAGVRRGRRRPVRLLHPWAARGRPRPDRAGARPVRPRDPRGPGGQSLPLHRLREDPRRGPAGRLTAGAGM</sequence>
<feature type="non-terminal residue" evidence="2">
    <location>
        <position position="1"/>
    </location>
</feature>